<dbReference type="GO" id="GO:0005634">
    <property type="term" value="C:nucleus"/>
    <property type="evidence" value="ECO:0007669"/>
    <property type="project" value="UniProtKB-SubCell"/>
</dbReference>
<evidence type="ECO:0000256" key="3">
    <source>
        <dbReference type="SAM" id="Coils"/>
    </source>
</evidence>
<feature type="compositionally biased region" description="Polar residues" evidence="4">
    <location>
        <begin position="140"/>
        <end position="160"/>
    </location>
</feature>
<feature type="compositionally biased region" description="Basic and acidic residues" evidence="4">
    <location>
        <begin position="13"/>
        <end position="26"/>
    </location>
</feature>
<evidence type="ECO:0000256" key="2">
    <source>
        <dbReference type="ARBA" id="ARBA00023242"/>
    </source>
</evidence>
<gene>
    <name evidence="5" type="ORF">Gasu_49450</name>
</gene>
<protein>
    <submittedName>
        <fullName evidence="5">GC-rich sequence DNA-binding factor</fullName>
    </submittedName>
</protein>
<name>M2VW79_GALSU</name>
<feature type="region of interest" description="Disordered" evidence="4">
    <location>
        <begin position="134"/>
        <end position="160"/>
    </location>
</feature>
<keyword evidence="2" id="KW-0539">Nucleus</keyword>
<dbReference type="Gramene" id="EME27496">
    <property type="protein sequence ID" value="EME27496"/>
    <property type="gene ID" value="Gasu_49450"/>
</dbReference>
<dbReference type="OrthoDB" id="429427at2759"/>
<evidence type="ECO:0000256" key="1">
    <source>
        <dbReference type="ARBA" id="ARBA00004123"/>
    </source>
</evidence>
<dbReference type="PANTHER" id="PTHR12214:SF0">
    <property type="entry name" value="LD29489P"/>
    <property type="match status" value="1"/>
</dbReference>
<dbReference type="GO" id="GO:0000398">
    <property type="term" value="P:mRNA splicing, via spliceosome"/>
    <property type="evidence" value="ECO:0007669"/>
    <property type="project" value="InterPro"/>
</dbReference>
<feature type="compositionally biased region" description="Basic residues" evidence="4">
    <location>
        <begin position="1"/>
        <end position="11"/>
    </location>
</feature>
<feature type="region of interest" description="Disordered" evidence="4">
    <location>
        <begin position="1"/>
        <end position="34"/>
    </location>
</feature>
<evidence type="ECO:0000313" key="5">
    <source>
        <dbReference type="EMBL" id="EME27496.1"/>
    </source>
</evidence>
<feature type="coiled-coil region" evidence="3">
    <location>
        <begin position="255"/>
        <end position="282"/>
    </location>
</feature>
<dbReference type="STRING" id="130081.M2VW79"/>
<dbReference type="PANTHER" id="PTHR12214">
    <property type="entry name" value="GC-RICH SEQUENCE DNA-BINDING FACTOR"/>
    <property type="match status" value="1"/>
</dbReference>
<dbReference type="AlphaFoldDB" id="M2VW79"/>
<comment type="subcellular location">
    <subcellularLocation>
        <location evidence="1">Nucleus</location>
    </subcellularLocation>
</comment>
<proteinExistence type="predicted"/>
<dbReference type="GeneID" id="17086399"/>
<dbReference type="Proteomes" id="UP000030680">
    <property type="component" value="Unassembled WGS sequence"/>
</dbReference>
<evidence type="ECO:0000256" key="4">
    <source>
        <dbReference type="SAM" id="MobiDB-lite"/>
    </source>
</evidence>
<dbReference type="KEGG" id="gsl:Gasu_49450"/>
<dbReference type="RefSeq" id="XP_005704016.1">
    <property type="nucleotide sequence ID" value="XM_005703959.1"/>
</dbReference>
<keyword evidence="5" id="KW-0238">DNA-binding</keyword>
<dbReference type="InterPro" id="IPR012890">
    <property type="entry name" value="GCFC2-like"/>
</dbReference>
<sequence>MLKQRKAKNIRQKLSDTEEDNRKEEINQQQQSNDIYIKRTKRTTAFGRKCSNKRTGGLLGTREVTRAVKESNADFIEEEESKQELEDEWFPKEFKQLANSSSLVNQALLEVKQTEPEYSFETMEELKRQTFGWNKEDGEQNNGSSQLEQQPEEIVQSNRETQSPFLRVQNDEEIVDEEEVDSESEARWELDQLRRASGNNKYTRKLEKLSNKKLESFHKPELLQDPLIVLEKVSNSLQDAMKTNDEEMSKVLQEQMETEKALDNCQKQMKAKETEAMVATEKYSFYEDLGRYFDDLLDMLNEKWKQLNSLRDREEQAYQEYQMNEEFQGISFLEKDDWRLLPKPEEELEQDNMLSHSSIVNGSENFGAKGRIQKELANIAEARNALFQDVEWDYASISQVVAHFVWWRKNYPKDYDEAYGELMLSKLITEYTKIELLGCWPFGLQSLCDIQSIQALKFYHQEFGERLSRSSCLISILEGVIIPILSKWLRHLYFFQNLHQTRTMSIFYKEILDFTKDSEFLASIQEKMNETFLEKGKDILSQCTDLSESSWNNEQQWNAFIYILRMISYWHGLIPFGKNVEQFLLDEIITRHILPKVRILSNEDILDRLYFILCHCLPQEWPDPCSQHWLAIRALVTRIVSTIKETDKLDKLEACKKRCGYYL</sequence>
<organism evidence="5 6">
    <name type="scientific">Galdieria sulphuraria</name>
    <name type="common">Red alga</name>
    <dbReference type="NCBI Taxonomy" id="130081"/>
    <lineage>
        <taxon>Eukaryota</taxon>
        <taxon>Rhodophyta</taxon>
        <taxon>Bangiophyceae</taxon>
        <taxon>Galdieriales</taxon>
        <taxon>Galdieriaceae</taxon>
        <taxon>Galdieria</taxon>
    </lineage>
</organism>
<dbReference type="GO" id="GO:0003677">
    <property type="term" value="F:DNA binding"/>
    <property type="evidence" value="ECO:0007669"/>
    <property type="project" value="UniProtKB-KW"/>
</dbReference>
<keyword evidence="3" id="KW-0175">Coiled coil</keyword>
<keyword evidence="6" id="KW-1185">Reference proteome</keyword>
<reference evidence="6" key="1">
    <citation type="journal article" date="2013" name="Science">
        <title>Gene transfer from bacteria and archaea facilitated evolution of an extremophilic eukaryote.</title>
        <authorList>
            <person name="Schonknecht G."/>
            <person name="Chen W.H."/>
            <person name="Ternes C.M."/>
            <person name="Barbier G.G."/>
            <person name="Shrestha R.P."/>
            <person name="Stanke M."/>
            <person name="Brautigam A."/>
            <person name="Baker B.J."/>
            <person name="Banfield J.F."/>
            <person name="Garavito R.M."/>
            <person name="Carr K."/>
            <person name="Wilkerson C."/>
            <person name="Rensing S.A."/>
            <person name="Gagneul D."/>
            <person name="Dickenson N.E."/>
            <person name="Oesterhelt C."/>
            <person name="Lercher M.J."/>
            <person name="Weber A.P."/>
        </authorList>
    </citation>
    <scope>NUCLEOTIDE SEQUENCE [LARGE SCALE GENOMIC DNA]</scope>
    <source>
        <strain evidence="6">074W</strain>
    </source>
</reference>
<evidence type="ECO:0000313" key="6">
    <source>
        <dbReference type="Proteomes" id="UP000030680"/>
    </source>
</evidence>
<dbReference type="EMBL" id="KB454531">
    <property type="protein sequence ID" value="EME27496.1"/>
    <property type="molecule type" value="Genomic_DNA"/>
</dbReference>
<accession>M2VW79</accession>